<keyword evidence="3" id="KW-1185">Reference proteome</keyword>
<dbReference type="EnsemblPlants" id="AET6Gv20629100.30">
    <property type="protein sequence ID" value="AET6Gv20629100.30"/>
    <property type="gene ID" value="AET6Gv20629100"/>
</dbReference>
<reference evidence="2" key="3">
    <citation type="journal article" date="2017" name="Nature">
        <title>Genome sequence of the progenitor of the wheat D genome Aegilops tauschii.</title>
        <authorList>
            <person name="Luo M.C."/>
            <person name="Gu Y.Q."/>
            <person name="Puiu D."/>
            <person name="Wang H."/>
            <person name="Twardziok S.O."/>
            <person name="Deal K.R."/>
            <person name="Huo N."/>
            <person name="Zhu T."/>
            <person name="Wang L."/>
            <person name="Wang Y."/>
            <person name="McGuire P.E."/>
            <person name="Liu S."/>
            <person name="Long H."/>
            <person name="Ramasamy R.K."/>
            <person name="Rodriguez J.C."/>
            <person name="Van S.L."/>
            <person name="Yuan L."/>
            <person name="Wang Z."/>
            <person name="Xia Z."/>
            <person name="Xiao L."/>
            <person name="Anderson O.D."/>
            <person name="Ouyang S."/>
            <person name="Liang Y."/>
            <person name="Zimin A.V."/>
            <person name="Pertea G."/>
            <person name="Qi P."/>
            <person name="Bennetzen J.L."/>
            <person name="Dai X."/>
            <person name="Dawson M.W."/>
            <person name="Muller H.G."/>
            <person name="Kugler K."/>
            <person name="Rivarola-Duarte L."/>
            <person name="Spannagl M."/>
            <person name="Mayer K.F.X."/>
            <person name="Lu F.H."/>
            <person name="Bevan M.W."/>
            <person name="Leroy P."/>
            <person name="Li P."/>
            <person name="You F.M."/>
            <person name="Sun Q."/>
            <person name="Liu Z."/>
            <person name="Lyons E."/>
            <person name="Wicker T."/>
            <person name="Salzberg S.L."/>
            <person name="Devos K.M."/>
            <person name="Dvorak J."/>
        </authorList>
    </citation>
    <scope>NUCLEOTIDE SEQUENCE [LARGE SCALE GENOMIC DNA]</scope>
    <source>
        <strain evidence="2">cv. AL8/78</strain>
    </source>
</reference>
<proteinExistence type="predicted"/>
<reference evidence="3" key="2">
    <citation type="journal article" date="2017" name="Nat. Plants">
        <title>The Aegilops tauschii genome reveals multiple impacts of transposons.</title>
        <authorList>
            <person name="Zhao G."/>
            <person name="Zou C."/>
            <person name="Li K."/>
            <person name="Wang K."/>
            <person name="Li T."/>
            <person name="Gao L."/>
            <person name="Zhang X."/>
            <person name="Wang H."/>
            <person name="Yang Z."/>
            <person name="Liu X."/>
            <person name="Jiang W."/>
            <person name="Mao L."/>
            <person name="Kong X."/>
            <person name="Jiao Y."/>
            <person name="Jia J."/>
        </authorList>
    </citation>
    <scope>NUCLEOTIDE SEQUENCE [LARGE SCALE GENOMIC DNA]</scope>
    <source>
        <strain evidence="3">cv. AL8/78</strain>
    </source>
</reference>
<name>A0A453P713_AEGTS</name>
<dbReference type="AlphaFoldDB" id="A0A453P713"/>
<dbReference type="Proteomes" id="UP000015105">
    <property type="component" value="Chromosome 6D"/>
</dbReference>
<reference evidence="3" key="1">
    <citation type="journal article" date="2014" name="Science">
        <title>Ancient hybridizations among the ancestral genomes of bread wheat.</title>
        <authorList>
            <consortium name="International Wheat Genome Sequencing Consortium,"/>
            <person name="Marcussen T."/>
            <person name="Sandve S.R."/>
            <person name="Heier L."/>
            <person name="Spannagl M."/>
            <person name="Pfeifer M."/>
            <person name="Jakobsen K.S."/>
            <person name="Wulff B.B."/>
            <person name="Steuernagel B."/>
            <person name="Mayer K.F."/>
            <person name="Olsen O.A."/>
        </authorList>
    </citation>
    <scope>NUCLEOTIDE SEQUENCE [LARGE SCALE GENOMIC DNA]</scope>
    <source>
        <strain evidence="3">cv. AL8/78</strain>
    </source>
</reference>
<evidence type="ECO:0000256" key="1">
    <source>
        <dbReference type="SAM" id="MobiDB-lite"/>
    </source>
</evidence>
<feature type="region of interest" description="Disordered" evidence="1">
    <location>
        <begin position="1"/>
        <end position="21"/>
    </location>
</feature>
<reference evidence="2" key="4">
    <citation type="submission" date="2019-03" db="UniProtKB">
        <authorList>
            <consortium name="EnsemblPlants"/>
        </authorList>
    </citation>
    <scope>IDENTIFICATION</scope>
</reference>
<accession>A0A453P713</accession>
<evidence type="ECO:0000313" key="3">
    <source>
        <dbReference type="Proteomes" id="UP000015105"/>
    </source>
</evidence>
<protein>
    <submittedName>
        <fullName evidence="2">Uncharacterized protein</fullName>
    </submittedName>
</protein>
<organism evidence="2 3">
    <name type="scientific">Aegilops tauschii subsp. strangulata</name>
    <name type="common">Goatgrass</name>
    <dbReference type="NCBI Taxonomy" id="200361"/>
    <lineage>
        <taxon>Eukaryota</taxon>
        <taxon>Viridiplantae</taxon>
        <taxon>Streptophyta</taxon>
        <taxon>Embryophyta</taxon>
        <taxon>Tracheophyta</taxon>
        <taxon>Spermatophyta</taxon>
        <taxon>Magnoliopsida</taxon>
        <taxon>Liliopsida</taxon>
        <taxon>Poales</taxon>
        <taxon>Poaceae</taxon>
        <taxon>BOP clade</taxon>
        <taxon>Pooideae</taxon>
        <taxon>Triticodae</taxon>
        <taxon>Triticeae</taxon>
        <taxon>Triticinae</taxon>
        <taxon>Aegilops</taxon>
    </lineage>
</organism>
<dbReference type="Gramene" id="AET6Gv20629100.30">
    <property type="protein sequence ID" value="AET6Gv20629100.30"/>
    <property type="gene ID" value="AET6Gv20629100"/>
</dbReference>
<reference evidence="2" key="5">
    <citation type="journal article" date="2021" name="G3 (Bethesda)">
        <title>Aegilops tauschii genome assembly Aet v5.0 features greater sequence contiguity and improved annotation.</title>
        <authorList>
            <person name="Wang L."/>
            <person name="Zhu T."/>
            <person name="Rodriguez J.C."/>
            <person name="Deal K.R."/>
            <person name="Dubcovsky J."/>
            <person name="McGuire P.E."/>
            <person name="Lux T."/>
            <person name="Spannagl M."/>
            <person name="Mayer K.F.X."/>
            <person name="Baldrich P."/>
            <person name="Meyers B.C."/>
            <person name="Huo N."/>
            <person name="Gu Y.Q."/>
            <person name="Zhou H."/>
            <person name="Devos K.M."/>
            <person name="Bennetzen J.L."/>
            <person name="Unver T."/>
            <person name="Budak H."/>
            <person name="Gulick P.J."/>
            <person name="Galiba G."/>
            <person name="Kalapos B."/>
            <person name="Nelson D.R."/>
            <person name="Li P."/>
            <person name="You F.M."/>
            <person name="Luo M.C."/>
            <person name="Dvorak J."/>
        </authorList>
    </citation>
    <scope>NUCLEOTIDE SEQUENCE [LARGE SCALE GENOMIC DNA]</scope>
    <source>
        <strain evidence="2">cv. AL8/78</strain>
    </source>
</reference>
<sequence length="49" mass="5716">MEAQWLAEYPHQAADNRPRKRPRLAWDAAPQLFPPPKVSCTWLPASIRF</sequence>
<evidence type="ECO:0000313" key="2">
    <source>
        <dbReference type="EnsemblPlants" id="AET6Gv20629100.30"/>
    </source>
</evidence>